<proteinExistence type="predicted"/>
<sequence>MPHIRLDIHMIRYHFARGVVCGHLRRIAKRIWRLGSRDMAPATIVYCGTKLFSALGRGNLALLYIRCESKLYSG</sequence>
<keyword evidence="2" id="KW-1185">Reference proteome</keyword>
<evidence type="ECO:0000313" key="2">
    <source>
        <dbReference type="Proteomes" id="UP000634136"/>
    </source>
</evidence>
<comment type="caution">
    <text evidence="1">The sequence shown here is derived from an EMBL/GenBank/DDBJ whole genome shotgun (WGS) entry which is preliminary data.</text>
</comment>
<evidence type="ECO:0000313" key="1">
    <source>
        <dbReference type="EMBL" id="KAF7816910.1"/>
    </source>
</evidence>
<dbReference type="EMBL" id="JAAIUW010000009">
    <property type="protein sequence ID" value="KAF7816910.1"/>
    <property type="molecule type" value="Genomic_DNA"/>
</dbReference>
<name>A0A834T7W4_9FABA</name>
<organism evidence="1 2">
    <name type="scientific">Senna tora</name>
    <dbReference type="NCBI Taxonomy" id="362788"/>
    <lineage>
        <taxon>Eukaryota</taxon>
        <taxon>Viridiplantae</taxon>
        <taxon>Streptophyta</taxon>
        <taxon>Embryophyta</taxon>
        <taxon>Tracheophyta</taxon>
        <taxon>Spermatophyta</taxon>
        <taxon>Magnoliopsida</taxon>
        <taxon>eudicotyledons</taxon>
        <taxon>Gunneridae</taxon>
        <taxon>Pentapetalae</taxon>
        <taxon>rosids</taxon>
        <taxon>fabids</taxon>
        <taxon>Fabales</taxon>
        <taxon>Fabaceae</taxon>
        <taxon>Caesalpinioideae</taxon>
        <taxon>Cassia clade</taxon>
        <taxon>Senna</taxon>
    </lineage>
</organism>
<dbReference type="Proteomes" id="UP000634136">
    <property type="component" value="Unassembled WGS sequence"/>
</dbReference>
<protein>
    <submittedName>
        <fullName evidence="1">Uncharacterized protein</fullName>
    </submittedName>
</protein>
<gene>
    <name evidence="1" type="ORF">G2W53_030879</name>
</gene>
<dbReference type="AlphaFoldDB" id="A0A834T7W4"/>
<reference evidence="1" key="1">
    <citation type="submission" date="2020-09" db="EMBL/GenBank/DDBJ databases">
        <title>Genome-Enabled Discovery of Anthraquinone Biosynthesis in Senna tora.</title>
        <authorList>
            <person name="Kang S.-H."/>
            <person name="Pandey R.P."/>
            <person name="Lee C.-M."/>
            <person name="Sim J.-S."/>
            <person name="Jeong J.-T."/>
            <person name="Choi B.-S."/>
            <person name="Jung M."/>
            <person name="Ginzburg D."/>
            <person name="Zhao K."/>
            <person name="Won S.Y."/>
            <person name="Oh T.-J."/>
            <person name="Yu Y."/>
            <person name="Kim N.-H."/>
            <person name="Lee O.R."/>
            <person name="Lee T.-H."/>
            <person name="Bashyal P."/>
            <person name="Kim T.-S."/>
            <person name="Lee W.-H."/>
            <person name="Kawkins C."/>
            <person name="Kim C.-K."/>
            <person name="Kim J.S."/>
            <person name="Ahn B.O."/>
            <person name="Rhee S.Y."/>
            <person name="Sohng J.K."/>
        </authorList>
    </citation>
    <scope>NUCLEOTIDE SEQUENCE</scope>
    <source>
        <tissue evidence="1">Leaf</tissue>
    </source>
</reference>
<accession>A0A834T7W4</accession>